<dbReference type="PANTHER" id="PTHR32308">
    <property type="entry name" value="LYASE BETA SUBUNIT, PUTATIVE (AFU_ORTHOLOGUE AFUA_4G13030)-RELATED"/>
    <property type="match status" value="1"/>
</dbReference>
<keyword evidence="3" id="KW-0460">Magnesium</keyword>
<dbReference type="AlphaFoldDB" id="A0A6J6NY93"/>
<evidence type="ECO:0000256" key="2">
    <source>
        <dbReference type="ARBA" id="ARBA00022723"/>
    </source>
</evidence>
<evidence type="ECO:0000313" key="4">
    <source>
        <dbReference type="EMBL" id="CAB4691910.1"/>
    </source>
</evidence>
<dbReference type="Pfam" id="PF22484">
    <property type="entry name" value="DUF6986"/>
    <property type="match status" value="1"/>
</dbReference>
<organism evidence="4">
    <name type="scientific">freshwater metagenome</name>
    <dbReference type="NCBI Taxonomy" id="449393"/>
    <lineage>
        <taxon>unclassified sequences</taxon>
        <taxon>metagenomes</taxon>
        <taxon>ecological metagenomes</taxon>
    </lineage>
</organism>
<dbReference type="GO" id="GO:0006107">
    <property type="term" value="P:oxaloacetate metabolic process"/>
    <property type="evidence" value="ECO:0007669"/>
    <property type="project" value="TreeGrafter"/>
</dbReference>
<dbReference type="EMBL" id="CAEZXN010000010">
    <property type="protein sequence ID" value="CAB4691910.1"/>
    <property type="molecule type" value="Genomic_DNA"/>
</dbReference>
<reference evidence="4" key="1">
    <citation type="submission" date="2020-05" db="EMBL/GenBank/DDBJ databases">
        <authorList>
            <person name="Chiriac C."/>
            <person name="Salcher M."/>
            <person name="Ghai R."/>
            <person name="Kavagutti S V."/>
        </authorList>
    </citation>
    <scope>NUCLEOTIDE SEQUENCE</scope>
</reference>
<proteinExistence type="predicted"/>
<protein>
    <submittedName>
        <fullName evidence="4">Unannotated protein</fullName>
    </submittedName>
</protein>
<accession>A0A6J6NY93</accession>
<evidence type="ECO:0000256" key="1">
    <source>
        <dbReference type="ARBA" id="ARBA00001946"/>
    </source>
</evidence>
<name>A0A6J6NY93_9ZZZZ</name>
<dbReference type="InterPro" id="IPR054255">
    <property type="entry name" value="DUF6986"/>
</dbReference>
<sequence>MSSLSKDFFKQASKYLTEVDTTLAERYPGDFGGRQPIHTCYVPADKFSTRTIHEWGEQARSALSTHARSAAEFAEVIGVDETVVADWWPRLQEKLASEPIEDLRIDFEDGYGRRSDSEEDDHVTSALASMQSLTTVFTGIRMKSLEAVTRDRALRTLDQFITGLAKQGGVPQNFVVTLPKVTFVEQVEVMVEACQELEHSLKLKAGTIRFEIQIETTQAIVSPKGKVTAALMIDAAQGRLTAFHYGTYDYSAAAGISAAYQTLDHPAADFAKSLLQVVAAGTGVRLSDGSTNIIPIGERDSVHAAWANHYRLVRRSLERGFYQGWDLHGAQIPTRIAANFTFYREGLAAASQRLRTYLDKAESGTMDEPATALALAGYFLRGLDSGAITSAEMSALTGQSEEALRALVKRRGQLN</sequence>
<dbReference type="GO" id="GO:0003824">
    <property type="term" value="F:catalytic activity"/>
    <property type="evidence" value="ECO:0007669"/>
    <property type="project" value="InterPro"/>
</dbReference>
<dbReference type="GO" id="GO:0000287">
    <property type="term" value="F:magnesium ion binding"/>
    <property type="evidence" value="ECO:0007669"/>
    <property type="project" value="TreeGrafter"/>
</dbReference>
<dbReference type="InterPro" id="IPR015813">
    <property type="entry name" value="Pyrv/PenolPyrv_kinase-like_dom"/>
</dbReference>
<comment type="cofactor">
    <cofactor evidence="1">
        <name>Mg(2+)</name>
        <dbReference type="ChEBI" id="CHEBI:18420"/>
    </cofactor>
</comment>
<gene>
    <name evidence="4" type="ORF">UFOPK2423_00637</name>
</gene>
<dbReference type="InterPro" id="IPR040442">
    <property type="entry name" value="Pyrv_kinase-like_dom_sf"/>
</dbReference>
<evidence type="ECO:0000256" key="3">
    <source>
        <dbReference type="ARBA" id="ARBA00022842"/>
    </source>
</evidence>
<dbReference type="SUPFAM" id="SSF51621">
    <property type="entry name" value="Phosphoenolpyruvate/pyruvate domain"/>
    <property type="match status" value="1"/>
</dbReference>
<keyword evidence="2" id="KW-0479">Metal-binding</keyword>
<dbReference type="PANTHER" id="PTHR32308:SF10">
    <property type="entry name" value="CITRATE LYASE SUBUNIT BETA"/>
    <property type="match status" value="1"/>
</dbReference>
<dbReference type="Gene3D" id="3.20.20.60">
    <property type="entry name" value="Phosphoenolpyruvate-binding domains"/>
    <property type="match status" value="1"/>
</dbReference>